<feature type="region of interest" description="Disordered" evidence="11">
    <location>
        <begin position="1645"/>
        <end position="1664"/>
    </location>
</feature>
<keyword evidence="4" id="KW-1003">Cell membrane</keyword>
<dbReference type="InterPro" id="IPR056769">
    <property type="entry name" value="Piezo_TM1-24"/>
</dbReference>
<dbReference type="InterPro" id="IPR031334">
    <property type="entry name" value="Piezo_cap_dom"/>
</dbReference>
<feature type="transmembrane region" description="Helical" evidence="12">
    <location>
        <begin position="636"/>
        <end position="653"/>
    </location>
</feature>
<keyword evidence="10" id="KW-0175">Coiled coil</keyword>
<feature type="domain" description="Piezo TM1-24" evidence="16">
    <location>
        <begin position="38"/>
        <end position="510"/>
    </location>
</feature>
<feature type="transmembrane region" description="Helical" evidence="12">
    <location>
        <begin position="373"/>
        <end position="397"/>
    </location>
</feature>
<feature type="domain" description="Piezo THU9 and anchor" evidence="17">
    <location>
        <begin position="1988"/>
        <end position="2224"/>
    </location>
</feature>
<feature type="compositionally biased region" description="Basic and acidic residues" evidence="11">
    <location>
        <begin position="2581"/>
        <end position="2595"/>
    </location>
</feature>
<feature type="region of interest" description="Disordered" evidence="11">
    <location>
        <begin position="1484"/>
        <end position="1574"/>
    </location>
</feature>
<dbReference type="GO" id="GO:0008381">
    <property type="term" value="F:mechanosensitive monoatomic ion channel activity"/>
    <property type="evidence" value="ECO:0007669"/>
    <property type="project" value="InterPro"/>
</dbReference>
<proteinExistence type="inferred from homology"/>
<keyword evidence="6 12" id="KW-1133">Transmembrane helix</keyword>
<feature type="domain" description="Piezo non-specific cation channel cap" evidence="13">
    <location>
        <begin position="2262"/>
        <end position="2568"/>
    </location>
</feature>
<feature type="compositionally biased region" description="Polar residues" evidence="11">
    <location>
        <begin position="1521"/>
        <end position="1534"/>
    </location>
</feature>
<feature type="transmembrane region" description="Helical" evidence="12">
    <location>
        <begin position="583"/>
        <end position="604"/>
    </location>
</feature>
<dbReference type="GO" id="GO:0005886">
    <property type="term" value="C:plasma membrane"/>
    <property type="evidence" value="ECO:0007669"/>
    <property type="project" value="UniProtKB-SubCell"/>
</dbReference>
<evidence type="ECO:0000256" key="5">
    <source>
        <dbReference type="ARBA" id="ARBA00022692"/>
    </source>
</evidence>
<feature type="transmembrane region" description="Helical" evidence="12">
    <location>
        <begin position="2481"/>
        <end position="2500"/>
    </location>
</feature>
<feature type="compositionally biased region" description="Low complexity" evidence="11">
    <location>
        <begin position="1253"/>
        <end position="1266"/>
    </location>
</feature>
<feature type="transmembrane region" description="Helical" evidence="12">
    <location>
        <begin position="2093"/>
        <end position="2110"/>
    </location>
</feature>
<keyword evidence="9" id="KW-0407">Ion channel</keyword>
<feature type="transmembrane region" description="Helical" evidence="12">
    <location>
        <begin position="817"/>
        <end position="837"/>
    </location>
</feature>
<feature type="transmembrane region" description="Helical" evidence="12">
    <location>
        <begin position="2202"/>
        <end position="2225"/>
    </location>
</feature>
<feature type="domain" description="Piezo transmembrane helical unit" evidence="15">
    <location>
        <begin position="1773"/>
        <end position="1893"/>
    </location>
</feature>
<dbReference type="Pfam" id="PF24874">
    <property type="entry name" value="Piezo_THU9_anchor"/>
    <property type="match status" value="1"/>
</dbReference>
<feature type="region of interest" description="Disordered" evidence="11">
    <location>
        <begin position="1214"/>
        <end position="1238"/>
    </location>
</feature>
<feature type="transmembrane region" description="Helical" evidence="12">
    <location>
        <begin position="68"/>
        <end position="90"/>
    </location>
</feature>
<evidence type="ECO:0000259" key="14">
    <source>
        <dbReference type="Pfam" id="PF15917"/>
    </source>
</evidence>
<dbReference type="Pfam" id="PF24871">
    <property type="entry name" value="Piezo_TM1-24"/>
    <property type="match status" value="1"/>
</dbReference>
<feature type="transmembrane region" description="Helical" evidence="12">
    <location>
        <begin position="1989"/>
        <end position="2011"/>
    </location>
</feature>
<feature type="transmembrane region" description="Helical" evidence="12">
    <location>
        <begin position="1868"/>
        <end position="1885"/>
    </location>
</feature>
<dbReference type="InterPro" id="IPR027272">
    <property type="entry name" value="Piezo"/>
</dbReference>
<dbReference type="Pfam" id="PF15917">
    <property type="entry name" value="Piezo_TM25-28"/>
    <property type="match status" value="1"/>
</dbReference>
<feature type="transmembrane region" description="Helical" evidence="12">
    <location>
        <begin position="429"/>
        <end position="450"/>
    </location>
</feature>
<dbReference type="OrthoDB" id="303066at2759"/>
<dbReference type="InterPro" id="IPR031805">
    <property type="entry name" value="Piezo_TM25-28"/>
</dbReference>
<feature type="transmembrane region" description="Helical" evidence="12">
    <location>
        <begin position="935"/>
        <end position="956"/>
    </location>
</feature>
<dbReference type="PANTHER" id="PTHR47049:SF2">
    <property type="entry name" value="PIEZO-TYPE MECHANOSENSITIVE ION CHANNEL HOMOLOG"/>
    <property type="match status" value="1"/>
</dbReference>
<dbReference type="Pfam" id="PF23188">
    <property type="entry name" value="THU_Piezo1"/>
    <property type="match status" value="1"/>
</dbReference>
<evidence type="ECO:0000256" key="11">
    <source>
        <dbReference type="SAM" id="MobiDB-lite"/>
    </source>
</evidence>
<comment type="caution">
    <text evidence="18">The sequence shown here is derived from an EMBL/GenBank/DDBJ whole genome shotgun (WGS) entry which is preliminary data.</text>
</comment>
<feature type="transmembrane region" description="Helical" evidence="12">
    <location>
        <begin position="698"/>
        <end position="721"/>
    </location>
</feature>
<organism evidence="18 19">
    <name type="scientific">Pseudolycoriella hygida</name>
    <dbReference type="NCBI Taxonomy" id="35572"/>
    <lineage>
        <taxon>Eukaryota</taxon>
        <taxon>Metazoa</taxon>
        <taxon>Ecdysozoa</taxon>
        <taxon>Arthropoda</taxon>
        <taxon>Hexapoda</taxon>
        <taxon>Insecta</taxon>
        <taxon>Pterygota</taxon>
        <taxon>Neoptera</taxon>
        <taxon>Endopterygota</taxon>
        <taxon>Diptera</taxon>
        <taxon>Nematocera</taxon>
        <taxon>Sciaroidea</taxon>
        <taxon>Sciaridae</taxon>
        <taxon>Pseudolycoriella</taxon>
    </lineage>
</organism>
<feature type="compositionally biased region" description="Polar residues" evidence="11">
    <location>
        <begin position="1283"/>
        <end position="1309"/>
    </location>
</feature>
<feature type="transmembrane region" description="Helical" evidence="12">
    <location>
        <begin position="962"/>
        <end position="983"/>
    </location>
</feature>
<evidence type="ECO:0000256" key="10">
    <source>
        <dbReference type="SAM" id="Coils"/>
    </source>
</evidence>
<accession>A0A9Q0S9X4</accession>
<feature type="transmembrane region" description="Helical" evidence="12">
    <location>
        <begin position="2031"/>
        <end position="2051"/>
    </location>
</feature>
<feature type="region of interest" description="Disordered" evidence="11">
    <location>
        <begin position="2567"/>
        <end position="2595"/>
    </location>
</feature>
<keyword evidence="5 12" id="KW-0812">Transmembrane</keyword>
<gene>
    <name evidence="18" type="primary">Piezo_1</name>
    <name evidence="18" type="ORF">Bhyg_04866</name>
</gene>
<reference evidence="18" key="1">
    <citation type="submission" date="2022-07" db="EMBL/GenBank/DDBJ databases">
        <authorList>
            <person name="Trinca V."/>
            <person name="Uliana J.V.C."/>
            <person name="Torres T.T."/>
            <person name="Ward R.J."/>
            <person name="Monesi N."/>
        </authorList>
    </citation>
    <scope>NUCLEOTIDE SEQUENCE</scope>
    <source>
        <strain evidence="18">HSMRA1968</strain>
        <tissue evidence="18">Whole embryos</tissue>
    </source>
</reference>
<evidence type="ECO:0000256" key="12">
    <source>
        <dbReference type="SAM" id="Phobius"/>
    </source>
</evidence>
<feature type="transmembrane region" description="Helical" evidence="12">
    <location>
        <begin position="403"/>
        <end position="422"/>
    </location>
</feature>
<feature type="transmembrane region" description="Helical" evidence="12">
    <location>
        <begin position="992"/>
        <end position="1010"/>
    </location>
</feature>
<evidence type="ECO:0000256" key="8">
    <source>
        <dbReference type="ARBA" id="ARBA00023136"/>
    </source>
</evidence>
<feature type="transmembrane region" description="Helical" evidence="12">
    <location>
        <begin position="299"/>
        <end position="320"/>
    </location>
</feature>
<dbReference type="PANTHER" id="PTHR47049">
    <property type="entry name" value="PIEZO-TYPE MECHANOSENSITIVE ION CHANNEL HOMOLOG"/>
    <property type="match status" value="1"/>
</dbReference>
<evidence type="ECO:0000259" key="17">
    <source>
        <dbReference type="Pfam" id="PF24874"/>
    </source>
</evidence>
<feature type="transmembrane region" description="Helical" evidence="12">
    <location>
        <begin position="1818"/>
        <end position="1842"/>
    </location>
</feature>
<evidence type="ECO:0000256" key="7">
    <source>
        <dbReference type="ARBA" id="ARBA00023065"/>
    </source>
</evidence>
<feature type="transmembrane region" description="Helical" evidence="12">
    <location>
        <begin position="765"/>
        <end position="782"/>
    </location>
</feature>
<feature type="domain" description="Piezo TM25-28" evidence="14">
    <location>
        <begin position="914"/>
        <end position="1152"/>
    </location>
</feature>
<feature type="transmembrane region" description="Helical" evidence="12">
    <location>
        <begin position="16"/>
        <end position="33"/>
    </location>
</feature>
<evidence type="ECO:0000256" key="1">
    <source>
        <dbReference type="ARBA" id="ARBA00004651"/>
    </source>
</evidence>
<dbReference type="EMBL" id="WJQU01000001">
    <property type="protein sequence ID" value="KAJ6649628.1"/>
    <property type="molecule type" value="Genomic_DNA"/>
</dbReference>
<evidence type="ECO:0000256" key="6">
    <source>
        <dbReference type="ARBA" id="ARBA00022989"/>
    </source>
</evidence>
<feature type="compositionally biased region" description="Basic and acidic residues" evidence="11">
    <location>
        <begin position="1536"/>
        <end position="1550"/>
    </location>
</feature>
<feature type="compositionally biased region" description="Polar residues" evidence="11">
    <location>
        <begin position="1650"/>
        <end position="1664"/>
    </location>
</feature>
<evidence type="ECO:0000259" key="13">
    <source>
        <dbReference type="Pfam" id="PF12166"/>
    </source>
</evidence>
<keyword evidence="8 12" id="KW-0472">Membrane</keyword>
<keyword evidence="7" id="KW-0406">Ion transport</keyword>
<evidence type="ECO:0000256" key="3">
    <source>
        <dbReference type="ARBA" id="ARBA00022448"/>
    </source>
</evidence>
<sequence length="2595" mass="296326">MIALLLAGTLQPSVPGAVYFIVFLGAATWWACYRELDRFLGFSSLYIYPNCTPESDFREFFFNQDANLVAFLNPVAILLCFFTLAISSGVSLNTKINLTTKRAGAFSQLENGAQHIRQVSFRLKKKTISKKMARSQWHGAADKVRLMRRSMKNLNTFKTFKREPSVEGAGEGSIPMDDLNENGTYDEDMPPSLCEQFCFGLEQVGDFLFKNSYILSNIIMMVWSIVYHSWITFIFLLWANLLFIIPNQRKNMLRCSPFVVIYAELLLIAQYVYGMNLTDEELPSNLNGINLTQIGFTRYPIPCLPLLLKTLFTLTFWVTLRQKAFESRIQKQSSTLAHLAAPFQVTVGAATTSDMAAKTDNKKSKFIVMAGKVLNAIFLQLWIWIVVLVLFLCAIYGQKMTAFRIVYMTLVLVFLITFQWSFQIWRRIMYTFWVVVIGFAMLTLIMIYTYQFDGFKDYWLKYFHIPYELQTDIGLEEFQTKDLFLNLVYPTLVVIITVVQLQIFHKKYLESLDAPISQRSTDEQSNNPTSSVNYGNLEAETSDDTISKEQRNIQLKDLKGVTTKQISELITFLYEKARELLEFVWLFLEIHFTKVILFVAFALGIREVSLLHLLIILMASIAVTSRTYVQSVFTRCISLVIGVLLILKMIYQIKYIDQNKYNIYCNSTGPVDPTNETINDPAINDANWFGFYKITGDATLATILKGYIGYILITTIHTIILMRQKRKRFLSGKPMTRPKVLFPRINRQDADKDVISMLKYMANFIFYKFGIEITLIMLVALIGTRMDVVALLYSVWLCILFAATREKQKQLWPFFQWFIFALIPIQYVAVIGIPPYLCVDLPWKTEILKHLQEWAMLPEPRLRDQSSKLLLDFILLVFSCRQMLVFRIENQYEETQTQFPGGSNKSVVEDIHNMTTKPISDSHDFVTFTRNWLDILKCAIFLGFYWMTLAIVFLAGTNRINLFSLGYLIGSFIFLWQGADFYLRPIYTIIRYWSYLIGYNIFVIGMKALLQIPACIFTSEMESICWLNQLFGISCIRKFNQIATDSTCKVPSEGIGLVWDGICFAFLLLQLRIFQSYYFCHIINESKASTILASRGAELIEGLRRKQVKLQIQREEEILLKIKQKMDRIKANQQKFQTSSAVDGHEMEAVAPLARTTSLSSCAGYHTPIEDEVAASELPSDFGRSVSVLNAQAPSPMSAVLTVSLEGYLDHQQISYGSPPSSDIAVRRGPSSEESYPVFSPLPTDYREQCTQTPNPTVAVTTVPPVSSNTLQPGVARGHRRQSSVNTVSWTDQGDSSAGRSRPLSNNLDPSDEKDEIEQVTLRAKPGHRRQSSVGISWNKFEDQRRRSSYASWMRDDDDGDDYEEISRSTRTRSRPYSWGPVGEFYFRESMCLSETDRSMLSHQASVCDETMPLIPKSSNSKSVTNQRKMAILSGDYYLFEDMDENLELDLLHEKPDVAVEDDVLKRNISKKMTLEEVIIGKTKAQRAADSKSSMKTPKVRCVSLPDEPIPATDPRATFSEPIQSSSGFITSSPKHVKDDFDQVDGEKPGPSHASVKIKEGSDEDLSEPSDTAKEGSFLNTIKSFISGLMVSITLRLYKLSRNYRYVTKVLAKEKKDLKAEKDFGQGHRIGTGNVWAPLPSILRTRGETPPTQSRNSISPSTSELSTRQINVDDVFVHDEQNGTTIAHLLRPTMFSTKKEEKSPEEERRTSVVPEIRILAPSLERGLDDSSHKYPSKDDTDSIASISEIEEDFYTQEHSLLTEFISSLWFALISNTDLVCYLLVFINMVASASVLALPIPFMVFLWGTLSVPRPSKTFWVTIIAYTQVVVLVKCLCQFEFFWKNTPNIPPNAPLAIPRIVGLERKPSYASYDLALLMVVFFHRFIQKQMGIWRSTGDDEEHEEDINREPKELIQAAVVQQGRISLALPGPSQDENTADDERLVPADEDAAAEYKYIPKKALVSTKKYCSSCTTFFHKLLTPTNRVTADVYVYIFLCDFTNFFVLLFGFTAFGSSQGDGGVASYVEENKIPVAFLIMLLLQFVFIIVDRALYLRKNLMGKIIFQFITVIGMHIWLFFLVPALSERSFNAKAPPIIYYMFKCCYFLLSAYQIRCGYPRRILGNCLTKGFSIFNLGAFKVYMLTPFLFELRALMDWIWTDTTMPLFEWLKMEDIFANVYEIKCSRQMEEDFPAPRGVAKRPLVKYVMGGGFLLAVIALIWGPLALFALGNTVGEANLPLEVSVELKVGPYEPIYRMSAQSSKIFQFQPNEFADLSQMYKRNKVALTFLSNYESVDVAAVNLGSNSTALWIISPPDLERLIEDLENNATLKVRYKYSVTRKTYNEKMLPTISMEPTYIIEEDDVILREALIKMLNKASTERIVLPNLFPKFLKVKNVGSELKTIPQLMNYKPIDENQETVYTEENAFRNISLQMHSNTNSGTWWEVLETCKDDIYVNLFGKLPHADCKHNLVLYAFSDRLFPETLSIFTASGVLGIYTTFVFLASRFFRSIFSGGSTNIMYTELPYVDRILQLCLDIYLVRESMEFSLEEDLFAKLIFLYRSPETMIKWTRPADEQSNDDSTENSENKDELDKEAKKNQ</sequence>
<feature type="transmembrane region" description="Helical" evidence="12">
    <location>
        <begin position="218"/>
        <end position="243"/>
    </location>
</feature>
<name>A0A9Q0S9X4_9DIPT</name>
<feature type="coiled-coil region" evidence="10">
    <location>
        <begin position="1105"/>
        <end position="1132"/>
    </location>
</feature>
<feature type="transmembrane region" description="Helical" evidence="12">
    <location>
        <begin position="255"/>
        <end position="273"/>
    </location>
</feature>
<feature type="transmembrane region" description="Helical" evidence="12">
    <location>
        <begin position="483"/>
        <end position="504"/>
    </location>
</feature>
<evidence type="ECO:0000259" key="16">
    <source>
        <dbReference type="Pfam" id="PF24871"/>
    </source>
</evidence>
<comment type="subcellular location">
    <subcellularLocation>
        <location evidence="1">Cell membrane</location>
        <topology evidence="1">Multi-pass membrane protein</topology>
    </subcellularLocation>
</comment>
<dbReference type="Pfam" id="PF12166">
    <property type="entry name" value="Piezo_cap"/>
    <property type="match status" value="1"/>
</dbReference>
<feature type="transmembrane region" description="Helical" evidence="12">
    <location>
        <begin position="2060"/>
        <end position="2081"/>
    </location>
</feature>
<keyword evidence="3" id="KW-0813">Transport</keyword>
<evidence type="ECO:0000256" key="2">
    <source>
        <dbReference type="ARBA" id="ARBA00007821"/>
    </source>
</evidence>
<feature type="transmembrane region" description="Helical" evidence="12">
    <location>
        <begin position="1781"/>
        <end position="1806"/>
    </location>
</feature>
<evidence type="ECO:0000259" key="15">
    <source>
        <dbReference type="Pfam" id="PF23188"/>
    </source>
</evidence>
<feature type="region of interest" description="Disordered" evidence="11">
    <location>
        <begin position="1251"/>
        <end position="1316"/>
    </location>
</feature>
<protein>
    <submittedName>
        <fullName evidence="18">Piezo-type mechanosensitive ion channel component</fullName>
    </submittedName>
</protein>
<feature type="transmembrane region" description="Helical" evidence="12">
    <location>
        <begin position="610"/>
        <end position="629"/>
    </location>
</feature>
<evidence type="ECO:0000313" key="18">
    <source>
        <dbReference type="EMBL" id="KAJ6649628.1"/>
    </source>
</evidence>
<evidence type="ECO:0000313" key="19">
    <source>
        <dbReference type="Proteomes" id="UP001151699"/>
    </source>
</evidence>
<keyword evidence="19" id="KW-1185">Reference proteome</keyword>
<evidence type="ECO:0000256" key="4">
    <source>
        <dbReference type="ARBA" id="ARBA00022475"/>
    </source>
</evidence>
<evidence type="ECO:0000256" key="9">
    <source>
        <dbReference type="ARBA" id="ARBA00023303"/>
    </source>
</evidence>
<dbReference type="Proteomes" id="UP001151699">
    <property type="component" value="Chromosome A"/>
</dbReference>
<comment type="similarity">
    <text evidence="2">Belongs to the PIEZO (TC 1.A.75) family.</text>
</comment>
<dbReference type="InterPro" id="IPR056768">
    <property type="entry name" value="THU_Piezo"/>
</dbReference>
<dbReference type="InterPro" id="IPR056770">
    <property type="entry name" value="Piezo_THU9_anchor"/>
</dbReference>